<comment type="caution">
    <text evidence="2">The sequence shown here is derived from an EMBL/GenBank/DDBJ whole genome shotgun (WGS) entry which is preliminary data.</text>
</comment>
<evidence type="ECO:0000313" key="3">
    <source>
        <dbReference type="Proteomes" id="UP000326759"/>
    </source>
</evidence>
<evidence type="ECO:0000313" key="2">
    <source>
        <dbReference type="EMBL" id="KAB7505872.1"/>
    </source>
</evidence>
<feature type="region of interest" description="Disordered" evidence="1">
    <location>
        <begin position="1"/>
        <end position="89"/>
    </location>
</feature>
<reference evidence="2 3" key="1">
    <citation type="journal article" date="2019" name="PLoS Biol.">
        <title>Sex chromosomes control vertical transmission of feminizing Wolbachia symbionts in an isopod.</title>
        <authorList>
            <person name="Becking T."/>
            <person name="Chebbi M.A."/>
            <person name="Giraud I."/>
            <person name="Moumen B."/>
            <person name="Laverre T."/>
            <person name="Caubet Y."/>
            <person name="Peccoud J."/>
            <person name="Gilbert C."/>
            <person name="Cordaux R."/>
        </authorList>
    </citation>
    <scope>NUCLEOTIDE SEQUENCE [LARGE SCALE GENOMIC DNA]</scope>
    <source>
        <strain evidence="2">ANa2</strain>
        <tissue evidence="2">Whole body excluding digestive tract and cuticle</tissue>
    </source>
</reference>
<dbReference type="AlphaFoldDB" id="A0A5N5TH50"/>
<protein>
    <submittedName>
        <fullName evidence="2">Uncharacterized protein</fullName>
    </submittedName>
</protein>
<feature type="compositionally biased region" description="Polar residues" evidence="1">
    <location>
        <begin position="27"/>
        <end position="37"/>
    </location>
</feature>
<dbReference type="EMBL" id="SEYY01001082">
    <property type="protein sequence ID" value="KAB7505872.1"/>
    <property type="molecule type" value="Genomic_DNA"/>
</dbReference>
<dbReference type="OrthoDB" id="10369215at2759"/>
<gene>
    <name evidence="2" type="ORF">Anas_01454</name>
</gene>
<dbReference type="Proteomes" id="UP000326759">
    <property type="component" value="Unassembled WGS sequence"/>
</dbReference>
<evidence type="ECO:0000256" key="1">
    <source>
        <dbReference type="SAM" id="MobiDB-lite"/>
    </source>
</evidence>
<proteinExistence type="predicted"/>
<feature type="compositionally biased region" description="Basic and acidic residues" evidence="1">
    <location>
        <begin position="80"/>
        <end position="89"/>
    </location>
</feature>
<organism evidence="2 3">
    <name type="scientific">Armadillidium nasatum</name>
    <dbReference type="NCBI Taxonomy" id="96803"/>
    <lineage>
        <taxon>Eukaryota</taxon>
        <taxon>Metazoa</taxon>
        <taxon>Ecdysozoa</taxon>
        <taxon>Arthropoda</taxon>
        <taxon>Crustacea</taxon>
        <taxon>Multicrustacea</taxon>
        <taxon>Malacostraca</taxon>
        <taxon>Eumalacostraca</taxon>
        <taxon>Peracarida</taxon>
        <taxon>Isopoda</taxon>
        <taxon>Oniscidea</taxon>
        <taxon>Crinocheta</taxon>
        <taxon>Armadillidiidae</taxon>
        <taxon>Armadillidium</taxon>
    </lineage>
</organism>
<feature type="compositionally biased region" description="Low complexity" evidence="1">
    <location>
        <begin position="1"/>
        <end position="21"/>
    </location>
</feature>
<keyword evidence="3" id="KW-1185">Reference proteome</keyword>
<sequence>MKASMQSSSKVKGSMSSSSSHKGQHQTTTEESQTVSDVPQIKKPKSSEGKDSDQTDPVSVDSENEISSTENHPSELLPVSDREISPKEV</sequence>
<name>A0A5N5TH50_9CRUS</name>
<accession>A0A5N5TH50</accession>